<keyword evidence="3" id="KW-0378">Hydrolase</keyword>
<dbReference type="InterPro" id="IPR013319">
    <property type="entry name" value="GH11/12"/>
</dbReference>
<reference evidence="3 4" key="1">
    <citation type="submission" date="2018-05" db="EMBL/GenBank/DDBJ databases">
        <title>The Hungate 1000. A catalogue of reference genomes from the rumen microbiome.</title>
        <authorList>
            <person name="Kelly W."/>
        </authorList>
    </citation>
    <scope>NUCLEOTIDE SEQUENCE [LARGE SCALE GENOMIC DNA]</scope>
    <source>
        <strain evidence="3 4">SAb67</strain>
    </source>
</reference>
<dbReference type="PROSITE" id="PS00018">
    <property type="entry name" value="EF_HAND_1"/>
    <property type="match status" value="1"/>
</dbReference>
<evidence type="ECO:0000313" key="4">
    <source>
        <dbReference type="Proteomes" id="UP000245720"/>
    </source>
</evidence>
<dbReference type="InterPro" id="IPR018247">
    <property type="entry name" value="EF_Hand_1_Ca_BS"/>
</dbReference>
<feature type="signal peptide" evidence="1">
    <location>
        <begin position="1"/>
        <end position="34"/>
    </location>
</feature>
<name>A0A315Y5Z6_RUMFL</name>
<dbReference type="Pfam" id="PF00404">
    <property type="entry name" value="Dockerin_1"/>
    <property type="match status" value="1"/>
</dbReference>
<dbReference type="PROSITE" id="PS51257">
    <property type="entry name" value="PROKAR_LIPOPROTEIN"/>
    <property type="match status" value="1"/>
</dbReference>
<evidence type="ECO:0000259" key="2">
    <source>
        <dbReference type="PROSITE" id="PS51766"/>
    </source>
</evidence>
<comment type="caution">
    <text evidence="3">The sequence shown here is derived from an EMBL/GenBank/DDBJ whole genome shotgun (WGS) entry which is preliminary data.</text>
</comment>
<sequence>MKLKKMLSTLSAAAMALSCACIPPASTLVPSAFAEEGNEEMPIFIPDFPQDVLDEFGINWTGLGANQFIENTELDYGSCHHSFSYDGGYAMYSDQNYKYHLCYSGQWHDCDSFNMCQSKEFAYPDLTDDSDVYEVKPELTFDIFAFYEVRTEGELKFGAQLELNGGSDKLFVIERYTPSTDFSDYEKIGSYTSKGNEYDLCKSKTESSYYAINKNGKITAASSNENEDFNISTSISDHLANLHELAGISTKLTRYGTVTEGNGGSGTMYNDSKLISTYFTLPEKESPEDVYGEDAVYDYNLVKKMDGYRFSFQSSDSGLPVDQLDDGRYVYSQNKNDSYIIPFADGSLIANNSEGITSAASAGKEFDGKTSVLDHNYQYNYSYYIDNNRAKVSAVVWMLDPYVKVEFTEWSPNLGLSGSAYKGSVDMGEERYDIYADYTYDNDIAPLINKDFQSYLFVHYSGNDDQSDTITRSLPITAVLSRAQTFGVEVGNLARISLNVNSVMDKYYFNILQNEIIEDSPVQPGDVYVDANGNSVELGGHTFSGSTDGYMYGFENGGFAASCEGGNNGYFDSMLKLDEGIVYDPESDKHTVMNYNIEHTLDDKYQAALRVSGSYDNTGRVLYVIENDHNFSIDDNIFAPSSFDYYADPRDPKFEYVKSYTSDGHDYDLYKVAYRINSFSGSQKYEAFAAVRKDQAEDGKLSGNVDITDHIINIADEGLSKTPLTEFSLAMDTRQSTGTIKADYCVDFNIDAGSIDLPDQYVEVESDPVTLGDHTFSGATDGYMRGYSNGAFSATCEGKNNGYFDSMLKLDEGVVLDLDSDKHTVIDYKIEHSLDDKYQAAIRLSGTKDNISRFFFIIENNTNFSVDDNIFAPNSFDYYTLPKEPKFEYVKTYTSGGHTYDLYKVNYTISSFGGATKYEAFAAVRKDQQAGGRLRGAVDVTDHLININDEELSTTPLTEFTLAIDTKLSTGSIEAAHAISFDTEVASEEIIGDFNGDNTIDSLDLIVARKALIAQFSDDAKPAPNKPASKKMDVNKNGSFEIADIVMLQSFVMGKINTFPEA</sequence>
<feature type="chain" id="PRO_5016251427" evidence="1">
    <location>
        <begin position="35"/>
        <end position="1062"/>
    </location>
</feature>
<dbReference type="UniPathway" id="UPA00114"/>
<dbReference type="InterPro" id="IPR036439">
    <property type="entry name" value="Dockerin_dom_sf"/>
</dbReference>
<dbReference type="AlphaFoldDB" id="A0A315Y5Z6"/>
<dbReference type="PROSITE" id="PS51766">
    <property type="entry name" value="DOCKERIN"/>
    <property type="match status" value="1"/>
</dbReference>
<evidence type="ECO:0000256" key="1">
    <source>
        <dbReference type="SAM" id="SignalP"/>
    </source>
</evidence>
<dbReference type="OrthoDB" id="1816738at2"/>
<dbReference type="GO" id="GO:0045493">
    <property type="term" value="P:xylan catabolic process"/>
    <property type="evidence" value="ECO:0007669"/>
    <property type="project" value="UniProtKB-UniPathway"/>
</dbReference>
<dbReference type="CDD" id="cd14256">
    <property type="entry name" value="Dockerin_I"/>
    <property type="match status" value="1"/>
</dbReference>
<gene>
    <name evidence="3" type="ORF">IE37_00290</name>
</gene>
<dbReference type="RefSeq" id="WP_109725194.1">
    <property type="nucleotide sequence ID" value="NZ_QGDI01000001.1"/>
</dbReference>
<evidence type="ECO:0000313" key="3">
    <source>
        <dbReference type="EMBL" id="PWJ15393.1"/>
    </source>
</evidence>
<accession>A0A315Y5Z6</accession>
<dbReference type="GO" id="GO:0004553">
    <property type="term" value="F:hydrolase activity, hydrolyzing O-glycosyl compounds"/>
    <property type="evidence" value="ECO:0007669"/>
    <property type="project" value="InterPro"/>
</dbReference>
<dbReference type="Gene3D" id="1.10.1330.10">
    <property type="entry name" value="Dockerin domain"/>
    <property type="match status" value="1"/>
</dbReference>
<dbReference type="InterPro" id="IPR013320">
    <property type="entry name" value="ConA-like_dom_sf"/>
</dbReference>
<keyword evidence="1" id="KW-0732">Signal</keyword>
<dbReference type="Proteomes" id="UP000245720">
    <property type="component" value="Unassembled WGS sequence"/>
</dbReference>
<dbReference type="EMBL" id="QGDI01000001">
    <property type="protein sequence ID" value="PWJ15393.1"/>
    <property type="molecule type" value="Genomic_DNA"/>
</dbReference>
<dbReference type="InterPro" id="IPR002105">
    <property type="entry name" value="Dockerin_1_rpt"/>
</dbReference>
<protein>
    <submittedName>
        <fullName evidence="3">Glycosyl hydrolase family 11</fullName>
    </submittedName>
</protein>
<organism evidence="3 4">
    <name type="scientific">Ruminococcus flavefaciens</name>
    <dbReference type="NCBI Taxonomy" id="1265"/>
    <lineage>
        <taxon>Bacteria</taxon>
        <taxon>Bacillati</taxon>
        <taxon>Bacillota</taxon>
        <taxon>Clostridia</taxon>
        <taxon>Eubacteriales</taxon>
        <taxon>Oscillospiraceae</taxon>
        <taxon>Ruminococcus</taxon>
    </lineage>
</organism>
<dbReference type="SUPFAM" id="SSF49899">
    <property type="entry name" value="Concanavalin A-like lectins/glucanases"/>
    <property type="match status" value="1"/>
</dbReference>
<dbReference type="Gene3D" id="2.60.120.180">
    <property type="match status" value="4"/>
</dbReference>
<dbReference type="SUPFAM" id="SSF63446">
    <property type="entry name" value="Type I dockerin domain"/>
    <property type="match status" value="1"/>
</dbReference>
<proteinExistence type="predicted"/>
<feature type="domain" description="Dockerin" evidence="2">
    <location>
        <begin position="987"/>
        <end position="1061"/>
    </location>
</feature>
<dbReference type="InterPro" id="IPR016134">
    <property type="entry name" value="Dockerin_dom"/>
</dbReference>